<dbReference type="AlphaFoldDB" id="A0A1F8EG51"/>
<dbReference type="GO" id="GO:0008781">
    <property type="term" value="F:N-acylneuraminate cytidylyltransferase activity"/>
    <property type="evidence" value="ECO:0007669"/>
    <property type="project" value="TreeGrafter"/>
</dbReference>
<dbReference type="Gene3D" id="3.90.550.10">
    <property type="entry name" value="Spore Coat Polysaccharide Biosynthesis Protein SpsA, Chain A"/>
    <property type="match status" value="1"/>
</dbReference>
<organism evidence="1 2">
    <name type="scientific">Candidatus Yanofskybacteria bacterium RIFCSPHIGHO2_01_FULL_39_8b</name>
    <dbReference type="NCBI Taxonomy" id="1802659"/>
    <lineage>
        <taxon>Bacteria</taxon>
        <taxon>Candidatus Yanofskyibacteriota</taxon>
    </lineage>
</organism>
<accession>A0A1F8EG51</accession>
<dbReference type="EMBL" id="MGIZ01000009">
    <property type="protein sequence ID" value="OGM99811.1"/>
    <property type="molecule type" value="Genomic_DNA"/>
</dbReference>
<dbReference type="SUPFAM" id="SSF53448">
    <property type="entry name" value="Nucleotide-diphospho-sugar transferases"/>
    <property type="match status" value="1"/>
</dbReference>
<comment type="caution">
    <text evidence="1">The sequence shown here is derived from an EMBL/GenBank/DDBJ whole genome shotgun (WGS) entry which is preliminary data.</text>
</comment>
<dbReference type="InterPro" id="IPR029044">
    <property type="entry name" value="Nucleotide-diphossugar_trans"/>
</dbReference>
<dbReference type="PANTHER" id="PTHR21485:SF6">
    <property type="entry name" value="N-ACYLNEURAMINATE CYTIDYLYLTRANSFERASE-RELATED"/>
    <property type="match status" value="1"/>
</dbReference>
<dbReference type="PANTHER" id="PTHR21485">
    <property type="entry name" value="HAD SUPERFAMILY MEMBERS CMAS AND KDSC"/>
    <property type="match status" value="1"/>
</dbReference>
<sequence>MKVLAVITARGGSKGIPNKNIKKLGGKPLIAYTAEIAKKSQVITDLIVSTDDEKIAKICKSLGVEVPFIRPRELAKDKTPHLPVIRHALKFMENKNKIKYDYVVTLQPTSPFRTPADIDKAVLLIHREKADSCVSLVKIPSTFHPIKIKRLQGNKVFPYCLEEPEGIKKQEFPDAYRRSSTVYVSRRDVIINKNSFFGENIVGFETPFERFIDIDNMNDWVEAERKLKTLKSLIFKF</sequence>
<dbReference type="Proteomes" id="UP000177594">
    <property type="component" value="Unassembled WGS sequence"/>
</dbReference>
<dbReference type="InterPro" id="IPR050793">
    <property type="entry name" value="CMP-NeuNAc_synthase"/>
</dbReference>
<gene>
    <name evidence="1" type="ORF">A2817_02080</name>
</gene>
<dbReference type="CDD" id="cd02513">
    <property type="entry name" value="CMP-NeuAc_Synthase"/>
    <property type="match status" value="1"/>
</dbReference>
<name>A0A1F8EG51_9BACT</name>
<evidence type="ECO:0000313" key="1">
    <source>
        <dbReference type="EMBL" id="OGM99811.1"/>
    </source>
</evidence>
<reference evidence="1 2" key="1">
    <citation type="journal article" date="2016" name="Nat. Commun.">
        <title>Thousands of microbial genomes shed light on interconnected biogeochemical processes in an aquifer system.</title>
        <authorList>
            <person name="Anantharaman K."/>
            <person name="Brown C.T."/>
            <person name="Hug L.A."/>
            <person name="Sharon I."/>
            <person name="Castelle C.J."/>
            <person name="Probst A.J."/>
            <person name="Thomas B.C."/>
            <person name="Singh A."/>
            <person name="Wilkins M.J."/>
            <person name="Karaoz U."/>
            <person name="Brodie E.L."/>
            <person name="Williams K.H."/>
            <person name="Hubbard S.S."/>
            <person name="Banfield J.F."/>
        </authorList>
    </citation>
    <scope>NUCLEOTIDE SEQUENCE [LARGE SCALE GENOMIC DNA]</scope>
</reference>
<dbReference type="InterPro" id="IPR003329">
    <property type="entry name" value="Cytidylyl_trans"/>
</dbReference>
<evidence type="ECO:0000313" key="2">
    <source>
        <dbReference type="Proteomes" id="UP000177594"/>
    </source>
</evidence>
<dbReference type="Pfam" id="PF02348">
    <property type="entry name" value="CTP_transf_3"/>
    <property type="match status" value="1"/>
</dbReference>
<protein>
    <recommendedName>
        <fullName evidence="3">Acylneuraminate cytidylyltransferase</fullName>
    </recommendedName>
</protein>
<proteinExistence type="predicted"/>
<evidence type="ECO:0008006" key="3">
    <source>
        <dbReference type="Google" id="ProtNLM"/>
    </source>
</evidence>